<reference evidence="3 4" key="1">
    <citation type="submission" date="2017-11" db="EMBL/GenBank/DDBJ databases">
        <title>Biodiversity and function of Thalassospira species in the particle-attached aromatic-hydrocarbon-degrading consortia from the surface seawater of the China South Sea.</title>
        <authorList>
            <person name="Dong C."/>
            <person name="Liu R."/>
            <person name="Shao Z."/>
        </authorList>
    </citation>
    <scope>NUCLEOTIDE SEQUENCE [LARGE SCALE GENOMIC DNA]</scope>
    <source>
        <strain evidence="3 4">139Z-12</strain>
    </source>
</reference>
<keyword evidence="2" id="KW-0472">Membrane</keyword>
<name>A0ABX4R3L2_9PROT</name>
<dbReference type="EMBL" id="PGTS01000009">
    <property type="protein sequence ID" value="PKR47420.1"/>
    <property type="molecule type" value="Genomic_DNA"/>
</dbReference>
<evidence type="ECO:0000256" key="1">
    <source>
        <dbReference type="SAM" id="MobiDB-lite"/>
    </source>
</evidence>
<gene>
    <name evidence="3" type="ORF">CU041_19485</name>
</gene>
<dbReference type="Pfam" id="PF11066">
    <property type="entry name" value="DUF2867"/>
    <property type="match status" value="1"/>
</dbReference>
<feature type="transmembrane region" description="Helical" evidence="2">
    <location>
        <begin position="155"/>
        <end position="176"/>
    </location>
</feature>
<evidence type="ECO:0000256" key="2">
    <source>
        <dbReference type="SAM" id="Phobius"/>
    </source>
</evidence>
<protein>
    <submittedName>
        <fullName evidence="3">DUF2867 domain-containing protein</fullName>
    </submittedName>
</protein>
<dbReference type="Proteomes" id="UP000233365">
    <property type="component" value="Unassembled WGS sequence"/>
</dbReference>
<evidence type="ECO:0000313" key="4">
    <source>
        <dbReference type="Proteomes" id="UP000233365"/>
    </source>
</evidence>
<proteinExistence type="predicted"/>
<evidence type="ECO:0000313" key="3">
    <source>
        <dbReference type="EMBL" id="PKR47420.1"/>
    </source>
</evidence>
<sequence>MMMRSCRPTGSPAMHHPASTNASARPVKLPHRALKDADWGDSFVITVDKPGLGAREAARHVINSAPRWYYHLLALRNAIVRPLGLKTDLDTTAMTKVDTIGVFPVISGTDDCVILGLDDHHLNFRIVFETEALERNRTLVRSITLVRRNNTLGRIYLAAVLPFHNLIVPAMLNAAYGSR</sequence>
<accession>A0ABX4R3L2</accession>
<keyword evidence="4" id="KW-1185">Reference proteome</keyword>
<feature type="region of interest" description="Disordered" evidence="1">
    <location>
        <begin position="1"/>
        <end position="25"/>
    </location>
</feature>
<organism evidence="3 4">
    <name type="scientific">Thalassospira povalilytica</name>
    <dbReference type="NCBI Taxonomy" id="732237"/>
    <lineage>
        <taxon>Bacteria</taxon>
        <taxon>Pseudomonadati</taxon>
        <taxon>Pseudomonadota</taxon>
        <taxon>Alphaproteobacteria</taxon>
        <taxon>Rhodospirillales</taxon>
        <taxon>Thalassospiraceae</taxon>
        <taxon>Thalassospira</taxon>
    </lineage>
</organism>
<keyword evidence="2" id="KW-1133">Transmembrane helix</keyword>
<dbReference type="InterPro" id="IPR021295">
    <property type="entry name" value="DUF2867"/>
</dbReference>
<keyword evidence="2" id="KW-0812">Transmembrane</keyword>
<comment type="caution">
    <text evidence="3">The sequence shown here is derived from an EMBL/GenBank/DDBJ whole genome shotgun (WGS) entry which is preliminary data.</text>
</comment>